<evidence type="ECO:0000256" key="5">
    <source>
        <dbReference type="ARBA" id="ARBA00022741"/>
    </source>
</evidence>
<proteinExistence type="inferred from homology"/>
<dbReference type="EC" id="7.6.2.13" evidence="8"/>
<dbReference type="InterPro" id="IPR017871">
    <property type="entry name" value="ABC_transporter-like_CS"/>
</dbReference>
<dbReference type="GO" id="GO:0005886">
    <property type="term" value="C:plasma membrane"/>
    <property type="evidence" value="ECO:0007669"/>
    <property type="project" value="UniProtKB-SubCell"/>
</dbReference>
<dbReference type="GO" id="GO:0005524">
    <property type="term" value="F:ATP binding"/>
    <property type="evidence" value="ECO:0007669"/>
    <property type="project" value="UniProtKB-KW"/>
</dbReference>
<dbReference type="CDD" id="cd03216">
    <property type="entry name" value="ABC_Carb_Monos_I"/>
    <property type="match status" value="1"/>
</dbReference>
<comment type="similarity">
    <text evidence="2">Belongs to the ABC transporter superfamily. AI-2 autoinducer porter (TC 3.A.1.2.8) family.</text>
</comment>
<dbReference type="EMBL" id="LPWH01000009">
    <property type="protein sequence ID" value="POR04681.1"/>
    <property type="molecule type" value="Genomic_DNA"/>
</dbReference>
<dbReference type="PANTHER" id="PTHR43790">
    <property type="entry name" value="CARBOHYDRATE TRANSPORT ATP-BINDING PROTEIN MG119-RELATED"/>
    <property type="match status" value="1"/>
</dbReference>
<dbReference type="InterPro" id="IPR050107">
    <property type="entry name" value="ABC_carbohydrate_import_ATPase"/>
</dbReference>
<evidence type="ECO:0000256" key="2">
    <source>
        <dbReference type="ARBA" id="ARBA00009404"/>
    </source>
</evidence>
<comment type="function">
    <text evidence="7">Part of the ABC transporter complex LsrABCD involved in autoinducer 2 (AI-2) import. Responsible for energy coupling to the transport system.</text>
</comment>
<evidence type="ECO:0000313" key="12">
    <source>
        <dbReference type="EMBL" id="POR04681.1"/>
    </source>
</evidence>
<dbReference type="SUPFAM" id="SSF52540">
    <property type="entry name" value="P-loop containing nucleoside triphosphate hydrolases"/>
    <property type="match status" value="2"/>
</dbReference>
<feature type="domain" description="ABC transporter" evidence="11">
    <location>
        <begin position="5"/>
        <end position="237"/>
    </location>
</feature>
<dbReference type="InterPro" id="IPR003593">
    <property type="entry name" value="AAA+_ATPase"/>
</dbReference>
<evidence type="ECO:0000313" key="13">
    <source>
        <dbReference type="Proteomes" id="UP000237350"/>
    </source>
</evidence>
<dbReference type="CDD" id="cd03215">
    <property type="entry name" value="ABC_Carb_Monos_II"/>
    <property type="match status" value="1"/>
</dbReference>
<dbReference type="Pfam" id="PF00005">
    <property type="entry name" value="ABC_tran"/>
    <property type="match status" value="2"/>
</dbReference>
<evidence type="ECO:0000259" key="11">
    <source>
        <dbReference type="PROSITE" id="PS50893"/>
    </source>
</evidence>
<dbReference type="AlphaFoldDB" id="A0A2S4JYU8"/>
<evidence type="ECO:0000256" key="10">
    <source>
        <dbReference type="SAM" id="MobiDB-lite"/>
    </source>
</evidence>
<name>A0A2S4JYU8_9SPIO</name>
<sequence>MTPLLEVRNLTRRYSNGFLISRVNMTVLEGEVHAVIGENGSGKSALMKLISGFESADTGSILLGGVELALSSIDAARRAGIVYQHQDLQLFDNLSVAENIFFTTEAVRYSHLQTMIRCRELFSQTGISLDPSLLLGTLGYAEKQLVAVAKTLATPAKLYIFDEPTSAMSEAERSVVFSIIARLREKKSGVIYISHRLDEIQKIADRVTVLHGGRRVATSAVQHVDKSTLIHLMTGERSRRRYPRTPGRKGKTILTVKDLRSPPVLSDVSFSLGQGEILGITGLMGSGRTRLAHCLAGEHPLEGGRIFVSGKEQIIRDPARALALGIALVPENRIEEALFPYHSLSVNMSVSSLARFMTPHGIDQNTLLDRISSYTRRFSIRPGDPADAVQRYSGGNQQKIILARAFMNRPKIFLLDEPTRGIDVAAKVDIYNAIDDLVSKGASLILFSSEIDEILGMADRTLVLSQGRIAGELSRAESTRERILDLAIADHNMPQARASGENASPSDRPGQAGHRG</sequence>
<comment type="subunit">
    <text evidence="3">The complex is composed of two ATP-binding proteins (LsrA), two transmembrane proteins (LsrC and LsrD) and a solute-binding protein (LsrB).</text>
</comment>
<dbReference type="PROSITE" id="PS50893">
    <property type="entry name" value="ABC_TRANSPORTER_2"/>
    <property type="match status" value="2"/>
</dbReference>
<organism evidence="12 13">
    <name type="scientific">Alkalispirochaeta sphaeroplastigenens</name>
    <dbReference type="NCBI Taxonomy" id="1187066"/>
    <lineage>
        <taxon>Bacteria</taxon>
        <taxon>Pseudomonadati</taxon>
        <taxon>Spirochaetota</taxon>
        <taxon>Spirochaetia</taxon>
        <taxon>Spirochaetales</taxon>
        <taxon>Spirochaetaceae</taxon>
        <taxon>Alkalispirochaeta</taxon>
    </lineage>
</organism>
<keyword evidence="13" id="KW-1185">Reference proteome</keyword>
<evidence type="ECO:0000256" key="8">
    <source>
        <dbReference type="ARBA" id="ARBA00023798"/>
    </source>
</evidence>
<feature type="domain" description="ABC transporter" evidence="11">
    <location>
        <begin position="248"/>
        <end position="491"/>
    </location>
</feature>
<protein>
    <recommendedName>
        <fullName evidence="4">Autoinducer 2 import ATP-binding protein LsrA</fullName>
        <ecNumber evidence="8">7.6.2.13</ecNumber>
    </recommendedName>
</protein>
<dbReference type="Gene3D" id="3.40.50.300">
    <property type="entry name" value="P-loop containing nucleotide triphosphate hydrolases"/>
    <property type="match status" value="2"/>
</dbReference>
<dbReference type="PROSITE" id="PS00211">
    <property type="entry name" value="ABC_TRANSPORTER_1"/>
    <property type="match status" value="1"/>
</dbReference>
<feature type="region of interest" description="Disordered" evidence="10">
    <location>
        <begin position="494"/>
        <end position="516"/>
    </location>
</feature>
<reference evidence="13" key="1">
    <citation type="submission" date="2015-12" db="EMBL/GenBank/DDBJ databases">
        <authorList>
            <person name="Lodha T.D."/>
            <person name="Chintalapati S."/>
            <person name="Chintalapati V.R."/>
            <person name="Sravanthi T."/>
        </authorList>
    </citation>
    <scope>NUCLEOTIDE SEQUENCE [LARGE SCALE GENOMIC DNA]</scope>
    <source>
        <strain evidence="13">JC133</strain>
    </source>
</reference>
<comment type="subcellular location">
    <subcellularLocation>
        <location evidence="1">Cell inner membrane</location>
        <topology evidence="1">Peripheral membrane protein</topology>
    </subcellularLocation>
</comment>
<evidence type="ECO:0000256" key="9">
    <source>
        <dbReference type="ARBA" id="ARBA00034076"/>
    </source>
</evidence>
<comment type="catalytic activity">
    <reaction evidence="9">
        <text>ATP + H2O + (2R,4S)-2-methyl-2,3,3,4-tetrahydroxytetrahydrofuran-[AI-2-binding protein]Side 1 = ADP + phosphate + (2R,4S)-2-methyl-2,3,3,4-tetrahydroxytetrahydrofuranSide 2 + [AI-2-binding protein]Side 1.</text>
        <dbReference type="EC" id="7.6.2.13"/>
    </reaction>
</comment>
<gene>
    <name evidence="12" type="ORF">AU468_02925</name>
</gene>
<evidence type="ECO:0000256" key="6">
    <source>
        <dbReference type="ARBA" id="ARBA00022840"/>
    </source>
</evidence>
<evidence type="ECO:0000256" key="3">
    <source>
        <dbReference type="ARBA" id="ARBA00011262"/>
    </source>
</evidence>
<dbReference type="Proteomes" id="UP000237350">
    <property type="component" value="Unassembled WGS sequence"/>
</dbReference>
<evidence type="ECO:0000256" key="1">
    <source>
        <dbReference type="ARBA" id="ARBA00004417"/>
    </source>
</evidence>
<keyword evidence="6" id="KW-0067">ATP-binding</keyword>
<comment type="caution">
    <text evidence="12">The sequence shown here is derived from an EMBL/GenBank/DDBJ whole genome shotgun (WGS) entry which is preliminary data.</text>
</comment>
<dbReference type="InterPro" id="IPR003439">
    <property type="entry name" value="ABC_transporter-like_ATP-bd"/>
</dbReference>
<accession>A0A2S4JYU8</accession>
<keyword evidence="5" id="KW-0547">Nucleotide-binding</keyword>
<dbReference type="SMART" id="SM00382">
    <property type="entry name" value="AAA"/>
    <property type="match status" value="2"/>
</dbReference>
<dbReference type="RefSeq" id="WP_103679430.1">
    <property type="nucleotide sequence ID" value="NZ_LPWH01000009.1"/>
</dbReference>
<dbReference type="PANTHER" id="PTHR43790:SF2">
    <property type="entry name" value="AUTOINDUCER 2 IMPORT ATP-BINDING PROTEIN LSRA"/>
    <property type="match status" value="1"/>
</dbReference>
<evidence type="ECO:0000256" key="7">
    <source>
        <dbReference type="ARBA" id="ARBA00023747"/>
    </source>
</evidence>
<dbReference type="GO" id="GO:0016887">
    <property type="term" value="F:ATP hydrolysis activity"/>
    <property type="evidence" value="ECO:0007669"/>
    <property type="project" value="InterPro"/>
</dbReference>
<dbReference type="InterPro" id="IPR027417">
    <property type="entry name" value="P-loop_NTPase"/>
</dbReference>
<dbReference type="OrthoDB" id="304830at2"/>
<evidence type="ECO:0000256" key="4">
    <source>
        <dbReference type="ARBA" id="ARBA00019459"/>
    </source>
</evidence>